<name>A0A255Z5E3_9FLAO</name>
<dbReference type="EMBL" id="NOXV01000274">
    <property type="protein sequence ID" value="OYQ36134.1"/>
    <property type="molecule type" value="Genomic_DNA"/>
</dbReference>
<dbReference type="SUPFAM" id="SSF54427">
    <property type="entry name" value="NTF2-like"/>
    <property type="match status" value="1"/>
</dbReference>
<dbReference type="Proteomes" id="UP000216605">
    <property type="component" value="Unassembled WGS sequence"/>
</dbReference>
<feature type="signal peptide" evidence="1">
    <location>
        <begin position="1"/>
        <end position="17"/>
    </location>
</feature>
<evidence type="ECO:0000313" key="2">
    <source>
        <dbReference type="EMBL" id="OYQ36134.1"/>
    </source>
</evidence>
<reference evidence="2 3" key="1">
    <citation type="submission" date="2017-07" db="EMBL/GenBank/DDBJ databases">
        <title>Flavobacterium cyanobacteriorum sp. nov., isolated from cyanobacterial aggregates in a eutrophic lake.</title>
        <authorList>
            <person name="Cai H."/>
        </authorList>
    </citation>
    <scope>NUCLEOTIDE SEQUENCE [LARGE SCALE GENOMIC DNA]</scope>
    <source>
        <strain evidence="2 3">TH021</strain>
    </source>
</reference>
<feature type="chain" id="PRO_5012287628" evidence="1">
    <location>
        <begin position="18"/>
        <end position="153"/>
    </location>
</feature>
<keyword evidence="2" id="KW-0489">Methyltransferase</keyword>
<protein>
    <submittedName>
        <fullName evidence="2">3-methyl-2-oxobutanoate hydroxymethyltransferase</fullName>
    </submittedName>
</protein>
<keyword evidence="2" id="KW-0808">Transferase</keyword>
<gene>
    <name evidence="2" type="ORF">CHU92_10115</name>
</gene>
<organism evidence="2 3">
    <name type="scientific">Flavobacterium cyanobacteriorum</name>
    <dbReference type="NCBI Taxonomy" id="2022802"/>
    <lineage>
        <taxon>Bacteria</taxon>
        <taxon>Pseudomonadati</taxon>
        <taxon>Bacteroidota</taxon>
        <taxon>Flavobacteriia</taxon>
        <taxon>Flavobacteriales</taxon>
        <taxon>Flavobacteriaceae</taxon>
        <taxon>Flavobacterium</taxon>
    </lineage>
</organism>
<sequence length="153" mass="17325">MKKLLIIAIALCVQAVAAQEADIKKSIGVFFEGLHTADTLKMQSVCSKSMVLHSVSDTPKGIKFVDQPTSEFYKSIASIPKDVKVEERLLGYNIQIDGPMAHVWTPYEFYINGKFSHAGVNSFQMFKDKELWKIVYVIDTRRTDPRPQKGEKK</sequence>
<dbReference type="GO" id="GO:0008168">
    <property type="term" value="F:methyltransferase activity"/>
    <property type="evidence" value="ECO:0007669"/>
    <property type="project" value="UniProtKB-KW"/>
</dbReference>
<accession>A0A255Z5E3</accession>
<keyword evidence="3" id="KW-1185">Reference proteome</keyword>
<dbReference type="Gene3D" id="3.10.450.50">
    <property type="match status" value="1"/>
</dbReference>
<proteinExistence type="predicted"/>
<comment type="caution">
    <text evidence="2">The sequence shown here is derived from an EMBL/GenBank/DDBJ whole genome shotgun (WGS) entry which is preliminary data.</text>
</comment>
<dbReference type="AlphaFoldDB" id="A0A255Z5E3"/>
<dbReference type="GO" id="GO:0032259">
    <property type="term" value="P:methylation"/>
    <property type="evidence" value="ECO:0007669"/>
    <property type="project" value="UniProtKB-KW"/>
</dbReference>
<evidence type="ECO:0000256" key="1">
    <source>
        <dbReference type="SAM" id="SignalP"/>
    </source>
</evidence>
<dbReference type="InterPro" id="IPR032710">
    <property type="entry name" value="NTF2-like_dom_sf"/>
</dbReference>
<dbReference type="OrthoDB" id="117186at2"/>
<evidence type="ECO:0000313" key="3">
    <source>
        <dbReference type="Proteomes" id="UP000216605"/>
    </source>
</evidence>
<keyword evidence="1" id="KW-0732">Signal</keyword>